<protein>
    <submittedName>
        <fullName evidence="2">Uncharacterized protein</fullName>
    </submittedName>
</protein>
<sequence length="488" mass="52767">MENGTSTKMNGIEAGSKDGRSESGASIEVVLSGLRSAWKQFDVCGSQLVSGLCGRLAGCQYEAVSRDIAAILAPVFSCGESALVQGRLGDMEAAARAIIPEKQTTTSVKQAVIQCLLMFIKLQAEYHLLCSNVVSSAVDRLTSACDDPSSSDLADQVKSLNLHMPYSMTSKAKKTPTVTNSPKNQKHGLKASLFSFFERKNSPDEGKSAFYVDIDKEEVQEGDKCSDGTLSQSDSSSKHHVTEAGQSEILVDLGLDPSSAEPAEDAQTTDAVLEAKDVYVASMSGQVASQEELDSVINLLSGLTPSRNTPSNSTQGTYNSGNHGNLRVPGFPRSSYSPVHSDISEDPGLSLRSKGQRRSVMDTITGSWSGGQDSDELSDDSSTGDMYQGLSHHTDRHEYLPGVEAYHGEMKHHSLENLLDGRSNTWPQQPQPWSQQGQSHLPMELIGPPDHTPNYHRPISMQMSDPLSARNIWQNSETCYNACKSCRI</sequence>
<dbReference type="EMBL" id="CP111019">
    <property type="protein sequence ID" value="WAR13218.1"/>
    <property type="molecule type" value="Genomic_DNA"/>
</dbReference>
<name>A0ABY7ETC7_MYAAR</name>
<reference evidence="2" key="1">
    <citation type="submission" date="2022-11" db="EMBL/GenBank/DDBJ databases">
        <title>Centuries of genome instability and evolution in soft-shell clam transmissible cancer (bioRxiv).</title>
        <authorList>
            <person name="Hart S.F.M."/>
            <person name="Yonemitsu M.A."/>
            <person name="Giersch R.M."/>
            <person name="Beal B.F."/>
            <person name="Arriagada G."/>
            <person name="Davis B.W."/>
            <person name="Ostrander E.A."/>
            <person name="Goff S.P."/>
            <person name="Metzger M.J."/>
        </authorList>
    </citation>
    <scope>NUCLEOTIDE SEQUENCE</scope>
    <source>
        <strain evidence="2">MELC-2E11</strain>
        <tissue evidence="2">Siphon/mantle</tissue>
    </source>
</reference>
<feature type="compositionally biased region" description="Polar residues" evidence="1">
    <location>
        <begin position="362"/>
        <end position="372"/>
    </location>
</feature>
<accession>A0ABY7ETC7</accession>
<evidence type="ECO:0000256" key="1">
    <source>
        <dbReference type="SAM" id="MobiDB-lite"/>
    </source>
</evidence>
<gene>
    <name evidence="2" type="ORF">MAR_027398</name>
</gene>
<feature type="compositionally biased region" description="Polar residues" evidence="1">
    <location>
        <begin position="304"/>
        <end position="323"/>
    </location>
</feature>
<proteinExistence type="predicted"/>
<evidence type="ECO:0000313" key="2">
    <source>
        <dbReference type="EMBL" id="WAR13218.1"/>
    </source>
</evidence>
<dbReference type="Proteomes" id="UP001164746">
    <property type="component" value="Chromosome 8"/>
</dbReference>
<feature type="region of interest" description="Disordered" evidence="1">
    <location>
        <begin position="304"/>
        <end position="388"/>
    </location>
</feature>
<evidence type="ECO:0000313" key="3">
    <source>
        <dbReference type="Proteomes" id="UP001164746"/>
    </source>
</evidence>
<feature type="region of interest" description="Disordered" evidence="1">
    <location>
        <begin position="222"/>
        <end position="244"/>
    </location>
</feature>
<feature type="region of interest" description="Disordered" evidence="1">
    <location>
        <begin position="1"/>
        <end position="21"/>
    </location>
</feature>
<keyword evidence="3" id="KW-1185">Reference proteome</keyword>
<organism evidence="2 3">
    <name type="scientific">Mya arenaria</name>
    <name type="common">Soft-shell clam</name>
    <dbReference type="NCBI Taxonomy" id="6604"/>
    <lineage>
        <taxon>Eukaryota</taxon>
        <taxon>Metazoa</taxon>
        <taxon>Spiralia</taxon>
        <taxon>Lophotrochozoa</taxon>
        <taxon>Mollusca</taxon>
        <taxon>Bivalvia</taxon>
        <taxon>Autobranchia</taxon>
        <taxon>Heteroconchia</taxon>
        <taxon>Euheterodonta</taxon>
        <taxon>Imparidentia</taxon>
        <taxon>Neoheterodontei</taxon>
        <taxon>Myida</taxon>
        <taxon>Myoidea</taxon>
        <taxon>Myidae</taxon>
        <taxon>Mya</taxon>
    </lineage>
</organism>